<evidence type="ECO:0000256" key="3">
    <source>
        <dbReference type="ARBA" id="ARBA00022741"/>
    </source>
</evidence>
<dbReference type="Proteomes" id="UP001234216">
    <property type="component" value="Unassembled WGS sequence"/>
</dbReference>
<dbReference type="InterPro" id="IPR035911">
    <property type="entry name" value="MurE/MurF_N"/>
</dbReference>
<dbReference type="GO" id="GO:0016881">
    <property type="term" value="F:acid-amino acid ligase activity"/>
    <property type="evidence" value="ECO:0007669"/>
    <property type="project" value="InterPro"/>
</dbReference>
<gene>
    <name evidence="8" type="ORF">QFZ22_006418</name>
</gene>
<sequence>MSLQDIATVVGGRLHNVPDPGALVTGPATLNLRESSNGLFVPRVVERPDGSRADSHPLAALAVRSGAVAVLTEHPAEEPAVVVPDVQAALGALAAHLLGRLSKTMVIGVTGSSGKTTTTDLTAHLLGHAGPTVATQGNSRIGSAVHALSWPRPETQRPEPVSPTPR</sequence>
<dbReference type="RefSeq" id="WP_306981074.1">
    <property type="nucleotide sequence ID" value="NZ_JAUSZV010000005.1"/>
</dbReference>
<evidence type="ECO:0000256" key="4">
    <source>
        <dbReference type="ARBA" id="ARBA00022840"/>
    </source>
</evidence>
<dbReference type="Pfam" id="PF08245">
    <property type="entry name" value="Mur_ligase_M"/>
    <property type="match status" value="1"/>
</dbReference>
<accession>A0AAW8FNM2</accession>
<proteinExistence type="predicted"/>
<feature type="region of interest" description="Disordered" evidence="6">
    <location>
        <begin position="145"/>
        <end position="166"/>
    </location>
</feature>
<evidence type="ECO:0000256" key="1">
    <source>
        <dbReference type="ARBA" id="ARBA00022598"/>
    </source>
</evidence>
<dbReference type="PANTHER" id="PTHR43024">
    <property type="entry name" value="UDP-N-ACETYLMURAMOYL-TRIPEPTIDE--D-ALANYL-D-ALANINE LIGASE"/>
    <property type="match status" value="1"/>
</dbReference>
<keyword evidence="5" id="KW-0131">Cell cycle</keyword>
<evidence type="ECO:0000256" key="2">
    <source>
        <dbReference type="ARBA" id="ARBA00022618"/>
    </source>
</evidence>
<dbReference type="PANTHER" id="PTHR43024:SF1">
    <property type="entry name" value="UDP-N-ACETYLMURAMOYL-TRIPEPTIDE--D-ALANYL-D-ALANINE LIGASE"/>
    <property type="match status" value="1"/>
</dbReference>
<evidence type="ECO:0000313" key="9">
    <source>
        <dbReference type="Proteomes" id="UP001234216"/>
    </source>
</evidence>
<dbReference type="SUPFAM" id="SSF63418">
    <property type="entry name" value="MurE/MurF N-terminal domain"/>
    <property type="match status" value="1"/>
</dbReference>
<reference evidence="8" key="1">
    <citation type="submission" date="2023-07" db="EMBL/GenBank/DDBJ databases">
        <title>Comparative genomics of wheat-associated soil bacteria to identify genetic determinants of phenazine resistance.</title>
        <authorList>
            <person name="Mouncey N."/>
        </authorList>
    </citation>
    <scope>NUCLEOTIDE SEQUENCE</scope>
    <source>
        <strain evidence="8">V4I22</strain>
    </source>
</reference>
<dbReference type="InterPro" id="IPR051046">
    <property type="entry name" value="MurCDEF_CellWall_CoF430Synth"/>
</dbReference>
<keyword evidence="3" id="KW-0547">Nucleotide-binding</keyword>
<comment type="caution">
    <text evidence="8">The sequence shown here is derived from an EMBL/GenBank/DDBJ whole genome shotgun (WGS) entry which is preliminary data.</text>
</comment>
<keyword evidence="4" id="KW-0067">ATP-binding</keyword>
<feature type="domain" description="Mur ligase central" evidence="7">
    <location>
        <begin position="109"/>
        <end position="138"/>
    </location>
</feature>
<dbReference type="InterPro" id="IPR036565">
    <property type="entry name" value="Mur-like_cat_sf"/>
</dbReference>
<organism evidence="8 9">
    <name type="scientific">Streptomyces canus</name>
    <dbReference type="NCBI Taxonomy" id="58343"/>
    <lineage>
        <taxon>Bacteria</taxon>
        <taxon>Bacillati</taxon>
        <taxon>Actinomycetota</taxon>
        <taxon>Actinomycetes</taxon>
        <taxon>Kitasatosporales</taxon>
        <taxon>Streptomycetaceae</taxon>
        <taxon>Streptomyces</taxon>
        <taxon>Streptomyces aurantiacus group</taxon>
    </lineage>
</organism>
<evidence type="ECO:0000313" key="8">
    <source>
        <dbReference type="EMBL" id="MDQ0910433.1"/>
    </source>
</evidence>
<dbReference type="InterPro" id="IPR013221">
    <property type="entry name" value="Mur_ligase_cen"/>
</dbReference>
<evidence type="ECO:0000259" key="7">
    <source>
        <dbReference type="Pfam" id="PF08245"/>
    </source>
</evidence>
<dbReference type="Gene3D" id="3.40.1390.10">
    <property type="entry name" value="MurE/MurF, N-terminal domain"/>
    <property type="match status" value="1"/>
</dbReference>
<keyword evidence="2" id="KW-0132">Cell division</keyword>
<name>A0AAW8FNM2_9ACTN</name>
<dbReference type="GO" id="GO:0005524">
    <property type="term" value="F:ATP binding"/>
    <property type="evidence" value="ECO:0007669"/>
    <property type="project" value="UniProtKB-KW"/>
</dbReference>
<dbReference type="EMBL" id="JAUSZV010000005">
    <property type="protein sequence ID" value="MDQ0910433.1"/>
    <property type="molecule type" value="Genomic_DNA"/>
</dbReference>
<dbReference type="GO" id="GO:0051301">
    <property type="term" value="P:cell division"/>
    <property type="evidence" value="ECO:0007669"/>
    <property type="project" value="UniProtKB-KW"/>
</dbReference>
<keyword evidence="1" id="KW-0436">Ligase</keyword>
<protein>
    <submittedName>
        <fullName evidence="8">UDP-N-acetylmuramyl pentapeptide synthase</fullName>
    </submittedName>
</protein>
<evidence type="ECO:0000256" key="6">
    <source>
        <dbReference type="SAM" id="MobiDB-lite"/>
    </source>
</evidence>
<dbReference type="AlphaFoldDB" id="A0AAW8FNM2"/>
<dbReference type="Gene3D" id="3.40.1190.10">
    <property type="entry name" value="Mur-like, catalytic domain"/>
    <property type="match status" value="1"/>
</dbReference>
<dbReference type="SUPFAM" id="SSF53623">
    <property type="entry name" value="MurD-like peptide ligases, catalytic domain"/>
    <property type="match status" value="1"/>
</dbReference>
<evidence type="ECO:0000256" key="5">
    <source>
        <dbReference type="ARBA" id="ARBA00023306"/>
    </source>
</evidence>